<keyword evidence="8" id="KW-1185">Reference proteome</keyword>
<organism evidence="7 8">
    <name type="scientific">Cytobacillus kochii</name>
    <dbReference type="NCBI Taxonomy" id="859143"/>
    <lineage>
        <taxon>Bacteria</taxon>
        <taxon>Bacillati</taxon>
        <taxon>Bacillota</taxon>
        <taxon>Bacilli</taxon>
        <taxon>Bacillales</taxon>
        <taxon>Bacillaceae</taxon>
        <taxon>Cytobacillus</taxon>
    </lineage>
</organism>
<dbReference type="GO" id="GO:0003677">
    <property type="term" value="F:DNA binding"/>
    <property type="evidence" value="ECO:0007669"/>
    <property type="project" value="InterPro"/>
</dbReference>
<dbReference type="Pfam" id="PF04542">
    <property type="entry name" value="Sigma70_r2"/>
    <property type="match status" value="1"/>
</dbReference>
<evidence type="ECO:0000256" key="4">
    <source>
        <dbReference type="ARBA" id="ARBA00023163"/>
    </source>
</evidence>
<dbReference type="Pfam" id="PF08281">
    <property type="entry name" value="Sigma70_r4_2"/>
    <property type="match status" value="1"/>
</dbReference>
<comment type="similarity">
    <text evidence="1">Belongs to the sigma-70 factor family. ECF subfamily.</text>
</comment>
<evidence type="ECO:0000259" key="5">
    <source>
        <dbReference type="Pfam" id="PF04542"/>
    </source>
</evidence>
<dbReference type="SUPFAM" id="SSF88659">
    <property type="entry name" value="Sigma3 and sigma4 domains of RNA polymerase sigma factors"/>
    <property type="match status" value="1"/>
</dbReference>
<feature type="domain" description="RNA polymerase sigma-70 region 2" evidence="5">
    <location>
        <begin position="26"/>
        <end position="90"/>
    </location>
</feature>
<dbReference type="PANTHER" id="PTHR43133">
    <property type="entry name" value="RNA POLYMERASE ECF-TYPE SIGMA FACTO"/>
    <property type="match status" value="1"/>
</dbReference>
<sequence length="185" mass="22563">MEEWNKEELYSSSFRQMNKKEKLIWLMDEYGQTVMRLAFIYVRDKQIAEDITQDVFIKCFEKMDDFKEESSYKTWIFKITINKCKDYLKSWSYRNIKMTNYFKSRTQKSIESEILTKEENISISNKVITLPIKYKEVIIFYYYEELTIKDISRLLGMNKNTIKSRLVRGRRLLKKMLKGEYYNGK</sequence>
<dbReference type="InterPro" id="IPR036388">
    <property type="entry name" value="WH-like_DNA-bd_sf"/>
</dbReference>
<dbReference type="Proteomes" id="UP000215137">
    <property type="component" value="Chromosome"/>
</dbReference>
<dbReference type="InterPro" id="IPR013324">
    <property type="entry name" value="RNA_pol_sigma_r3/r4-like"/>
</dbReference>
<dbReference type="InterPro" id="IPR013325">
    <property type="entry name" value="RNA_pol_sigma_r2"/>
</dbReference>
<dbReference type="GO" id="GO:0006352">
    <property type="term" value="P:DNA-templated transcription initiation"/>
    <property type="evidence" value="ECO:0007669"/>
    <property type="project" value="InterPro"/>
</dbReference>
<evidence type="ECO:0000313" key="7">
    <source>
        <dbReference type="EMBL" id="ASV67544.1"/>
    </source>
</evidence>
<evidence type="ECO:0000313" key="8">
    <source>
        <dbReference type="Proteomes" id="UP000215137"/>
    </source>
</evidence>
<dbReference type="CDD" id="cd06171">
    <property type="entry name" value="Sigma70_r4"/>
    <property type="match status" value="1"/>
</dbReference>
<dbReference type="EMBL" id="CP022983">
    <property type="protein sequence ID" value="ASV67544.1"/>
    <property type="molecule type" value="Genomic_DNA"/>
</dbReference>
<name>A0A248TH52_9BACI</name>
<accession>A0A248TH52</accession>
<dbReference type="RefSeq" id="WP_095371118.1">
    <property type="nucleotide sequence ID" value="NZ_CP022983.1"/>
</dbReference>
<dbReference type="KEGG" id="bko:CKF48_09530"/>
<dbReference type="PANTHER" id="PTHR43133:SF60">
    <property type="entry name" value="RNA POLYMERASE SIGMA FACTOR SIGV"/>
    <property type="match status" value="1"/>
</dbReference>
<dbReference type="Gene3D" id="1.10.10.10">
    <property type="entry name" value="Winged helix-like DNA-binding domain superfamily/Winged helix DNA-binding domain"/>
    <property type="match status" value="1"/>
</dbReference>
<dbReference type="GO" id="GO:0016987">
    <property type="term" value="F:sigma factor activity"/>
    <property type="evidence" value="ECO:0007669"/>
    <property type="project" value="UniProtKB-KW"/>
</dbReference>
<evidence type="ECO:0000256" key="3">
    <source>
        <dbReference type="ARBA" id="ARBA00023082"/>
    </source>
</evidence>
<dbReference type="SUPFAM" id="SSF88946">
    <property type="entry name" value="Sigma2 domain of RNA polymerase sigma factors"/>
    <property type="match status" value="1"/>
</dbReference>
<dbReference type="InterPro" id="IPR013249">
    <property type="entry name" value="RNA_pol_sigma70_r4_t2"/>
</dbReference>
<evidence type="ECO:0000259" key="6">
    <source>
        <dbReference type="Pfam" id="PF08281"/>
    </source>
</evidence>
<dbReference type="Gene3D" id="1.10.1740.10">
    <property type="match status" value="1"/>
</dbReference>
<dbReference type="OrthoDB" id="9794508at2"/>
<gene>
    <name evidence="7" type="ORF">CKF48_09530</name>
</gene>
<reference evidence="7 8" key="1">
    <citation type="submission" date="2017-08" db="EMBL/GenBank/DDBJ databases">
        <title>Complete Genome Sequence of Bacillus kochii Oregon-R-modENCODE STRAIN BDGP4, isolated from Drosophila melanogaster gut.</title>
        <authorList>
            <person name="Wan K.H."/>
            <person name="Yu C."/>
            <person name="Park S."/>
            <person name="Hammonds A.S."/>
            <person name="Booth B.W."/>
            <person name="Celniker S.E."/>
        </authorList>
    </citation>
    <scope>NUCLEOTIDE SEQUENCE [LARGE SCALE GENOMIC DNA]</scope>
    <source>
        <strain evidence="7 8">BDGP4</strain>
    </source>
</reference>
<dbReference type="NCBIfam" id="TIGR02937">
    <property type="entry name" value="sigma70-ECF"/>
    <property type="match status" value="1"/>
</dbReference>
<proteinExistence type="inferred from homology"/>
<dbReference type="InterPro" id="IPR007627">
    <property type="entry name" value="RNA_pol_sigma70_r2"/>
</dbReference>
<keyword evidence="3" id="KW-0731">Sigma factor</keyword>
<evidence type="ECO:0000256" key="1">
    <source>
        <dbReference type="ARBA" id="ARBA00010641"/>
    </source>
</evidence>
<dbReference type="AlphaFoldDB" id="A0A248TH52"/>
<feature type="domain" description="RNA polymerase sigma factor 70 region 4 type 2" evidence="6">
    <location>
        <begin position="129"/>
        <end position="173"/>
    </location>
</feature>
<dbReference type="InterPro" id="IPR014284">
    <property type="entry name" value="RNA_pol_sigma-70_dom"/>
</dbReference>
<keyword evidence="4" id="KW-0804">Transcription</keyword>
<dbReference type="InterPro" id="IPR039425">
    <property type="entry name" value="RNA_pol_sigma-70-like"/>
</dbReference>
<dbReference type="NCBIfam" id="NF006930">
    <property type="entry name" value="PRK09415.1"/>
    <property type="match status" value="1"/>
</dbReference>
<evidence type="ECO:0000256" key="2">
    <source>
        <dbReference type="ARBA" id="ARBA00023015"/>
    </source>
</evidence>
<protein>
    <submittedName>
        <fullName evidence="7">RNA polymerase subunit sigma</fullName>
    </submittedName>
</protein>
<keyword evidence="2" id="KW-0805">Transcription regulation</keyword>